<sequence length="536" mass="61284">MSEINSDNRLFKQENYTTKKFALNSYQSIYDRSLYLYSKNKIQIFLSDDRPGVKPQHNYEINNRDIDEIKRVLPNVYKIVIANSIKSDDELYQLIGDSNVTKIEGWNSATHRLPQSLVSLSFSFYFNEPLARGYLPAGLKKIDFNDSFNQRLSPDILPPGLKSVRFGDDFQEDMDPGLFPESVEKLNLSFYKKQLKPGVLPPNLKVLDTSSYFTVDGQPIAIERETLPNSLHTIKYLSSTWIPVIRSLPNIQTLIFVDVTNENVNFELDQLPPTVTNISIDSVYTVSGALPTSVKHLFIKDCEYSFDDIFPVSTRHLYDLERLGISQQESQLLPVNLKVRILKIFNVFDLTKDAIPFGVETVDFRNSVITDDTTTPLPSSIKTLKATHQSILGQIKTIPDSVETLKIRFMDGNPFPDVIKDNVRSLATFKITTCIALPKSITNIFSIQSKLAFGCQIRKLDKDMYIIFGEAYQKRFVASFFHEEDFLGEILVLLFELKSPNSRVVFFVTCTSFEWESKNFEIKFLIGFEGFEVAPF</sequence>
<gene>
    <name evidence="1" type="ORF">PPL_12380</name>
</gene>
<protein>
    <recommendedName>
        <fullName evidence="3">FNIP repeat-containing protein</fullName>
    </recommendedName>
</protein>
<dbReference type="InParanoid" id="D3BMG0"/>
<dbReference type="Pfam" id="PF05725">
    <property type="entry name" value="FNIP"/>
    <property type="match status" value="2"/>
</dbReference>
<comment type="caution">
    <text evidence="1">The sequence shown here is derived from an EMBL/GenBank/DDBJ whole genome shotgun (WGS) entry which is preliminary data.</text>
</comment>
<accession>D3BMG0</accession>
<name>D3BMG0_HETP5</name>
<dbReference type="InterPro" id="IPR051251">
    <property type="entry name" value="STK_FNIP-Repeat"/>
</dbReference>
<dbReference type="AlphaFoldDB" id="D3BMG0"/>
<dbReference type="PANTHER" id="PTHR32134">
    <property type="entry name" value="FNIP REPEAT-CONTAINING PROTEIN"/>
    <property type="match status" value="1"/>
</dbReference>
<dbReference type="RefSeq" id="XP_020429301.1">
    <property type="nucleotide sequence ID" value="XM_020583114.1"/>
</dbReference>
<dbReference type="PANTHER" id="PTHR32134:SF92">
    <property type="entry name" value="FNIP REPEAT-CONTAINING PROTEIN"/>
    <property type="match status" value="1"/>
</dbReference>
<dbReference type="Proteomes" id="UP000001396">
    <property type="component" value="Unassembled WGS sequence"/>
</dbReference>
<keyword evidence="2" id="KW-1185">Reference proteome</keyword>
<dbReference type="GeneID" id="31367847"/>
<evidence type="ECO:0000313" key="1">
    <source>
        <dbReference type="EMBL" id="EFA77172.1"/>
    </source>
</evidence>
<evidence type="ECO:0008006" key="3">
    <source>
        <dbReference type="Google" id="ProtNLM"/>
    </source>
</evidence>
<dbReference type="EMBL" id="ADBJ01000043">
    <property type="protein sequence ID" value="EFA77172.1"/>
    <property type="molecule type" value="Genomic_DNA"/>
</dbReference>
<dbReference type="SUPFAM" id="SSF52058">
    <property type="entry name" value="L domain-like"/>
    <property type="match status" value="1"/>
</dbReference>
<proteinExistence type="predicted"/>
<evidence type="ECO:0000313" key="2">
    <source>
        <dbReference type="Proteomes" id="UP000001396"/>
    </source>
</evidence>
<reference evidence="1 2" key="1">
    <citation type="journal article" date="2011" name="Genome Res.">
        <title>Phylogeny-wide analysis of social amoeba genomes highlights ancient origins for complex intercellular communication.</title>
        <authorList>
            <person name="Heidel A.J."/>
            <person name="Lawal H.M."/>
            <person name="Felder M."/>
            <person name="Schilde C."/>
            <person name="Helps N.R."/>
            <person name="Tunggal B."/>
            <person name="Rivero F."/>
            <person name="John U."/>
            <person name="Schleicher M."/>
            <person name="Eichinger L."/>
            <person name="Platzer M."/>
            <person name="Noegel A.A."/>
            <person name="Schaap P."/>
            <person name="Gloeckner G."/>
        </authorList>
    </citation>
    <scope>NUCLEOTIDE SEQUENCE [LARGE SCALE GENOMIC DNA]</scope>
    <source>
        <strain evidence="2">ATCC 26659 / Pp 5 / PN500</strain>
    </source>
</reference>
<dbReference type="InterPro" id="IPR008615">
    <property type="entry name" value="FNIP"/>
</dbReference>
<organism evidence="1 2">
    <name type="scientific">Heterostelium pallidum (strain ATCC 26659 / Pp 5 / PN500)</name>
    <name type="common">Cellular slime mold</name>
    <name type="synonym">Polysphondylium pallidum</name>
    <dbReference type="NCBI Taxonomy" id="670386"/>
    <lineage>
        <taxon>Eukaryota</taxon>
        <taxon>Amoebozoa</taxon>
        <taxon>Evosea</taxon>
        <taxon>Eumycetozoa</taxon>
        <taxon>Dictyostelia</taxon>
        <taxon>Acytosteliales</taxon>
        <taxon>Acytosteliaceae</taxon>
        <taxon>Heterostelium</taxon>
    </lineage>
</organism>